<evidence type="ECO:0000256" key="1">
    <source>
        <dbReference type="SAM" id="MobiDB-lite"/>
    </source>
</evidence>
<keyword evidence="3" id="KW-1185">Reference proteome</keyword>
<sequence>MATDSTSTLNGLLTTLEECPLSFPPLLSYSDDVHRECSDYGLVRTAMRCLLFIGSTMERKAHSHQRNKKRENHLFSRRNRFSR</sequence>
<organism evidence="2 3">
    <name type="scientific">Citrus unshiu</name>
    <name type="common">Satsuma mandarin</name>
    <name type="synonym">Citrus nobilis var. unshiu</name>
    <dbReference type="NCBI Taxonomy" id="55188"/>
    <lineage>
        <taxon>Eukaryota</taxon>
        <taxon>Viridiplantae</taxon>
        <taxon>Streptophyta</taxon>
        <taxon>Embryophyta</taxon>
        <taxon>Tracheophyta</taxon>
        <taxon>Spermatophyta</taxon>
        <taxon>Magnoliopsida</taxon>
        <taxon>eudicotyledons</taxon>
        <taxon>Gunneridae</taxon>
        <taxon>Pentapetalae</taxon>
        <taxon>rosids</taxon>
        <taxon>malvids</taxon>
        <taxon>Sapindales</taxon>
        <taxon>Rutaceae</taxon>
        <taxon>Aurantioideae</taxon>
        <taxon>Citrus</taxon>
    </lineage>
</organism>
<comment type="caution">
    <text evidence="2">The sequence shown here is derived from an EMBL/GenBank/DDBJ whole genome shotgun (WGS) entry which is preliminary data.</text>
</comment>
<protein>
    <submittedName>
        <fullName evidence="2">Uncharacterized protein</fullName>
    </submittedName>
</protein>
<feature type="compositionally biased region" description="Basic residues" evidence="1">
    <location>
        <begin position="61"/>
        <end position="83"/>
    </location>
</feature>
<feature type="region of interest" description="Disordered" evidence="1">
    <location>
        <begin position="60"/>
        <end position="83"/>
    </location>
</feature>
<dbReference type="STRING" id="55188.A0A2H5QUT2"/>
<dbReference type="Proteomes" id="UP000236630">
    <property type="component" value="Unassembled WGS sequence"/>
</dbReference>
<dbReference type="EMBL" id="BDQV01000859">
    <property type="protein sequence ID" value="GAY68329.1"/>
    <property type="molecule type" value="Genomic_DNA"/>
</dbReference>
<proteinExistence type="predicted"/>
<name>A0A2H5QUT2_CITUN</name>
<evidence type="ECO:0000313" key="3">
    <source>
        <dbReference type="Proteomes" id="UP000236630"/>
    </source>
</evidence>
<evidence type="ECO:0000313" key="2">
    <source>
        <dbReference type="EMBL" id="GAY68329.1"/>
    </source>
</evidence>
<dbReference type="AlphaFoldDB" id="A0A2H5QUT2"/>
<gene>
    <name evidence="2" type="ORF">CUMW_263260</name>
</gene>
<accession>A0A2H5QUT2</accession>
<reference evidence="2 3" key="1">
    <citation type="journal article" date="2017" name="Front. Genet.">
        <title>Draft sequencing of the heterozygous diploid genome of Satsuma (Citrus unshiu Marc.) using a hybrid assembly approach.</title>
        <authorList>
            <person name="Shimizu T."/>
            <person name="Tanizawa Y."/>
            <person name="Mochizuki T."/>
            <person name="Nagasaki H."/>
            <person name="Yoshioka T."/>
            <person name="Toyoda A."/>
            <person name="Fujiyama A."/>
            <person name="Kaminuma E."/>
            <person name="Nakamura Y."/>
        </authorList>
    </citation>
    <scope>NUCLEOTIDE SEQUENCE [LARGE SCALE GENOMIC DNA]</scope>
    <source>
        <strain evidence="3">cv. Miyagawa wase</strain>
    </source>
</reference>